<dbReference type="PANTHER" id="PTHR24343">
    <property type="entry name" value="SERINE/THREONINE KINASE"/>
    <property type="match status" value="1"/>
</dbReference>
<comment type="catalytic activity">
    <reaction evidence="8">
        <text>L-seryl-[protein] + ATP = O-phospho-L-seryl-[protein] + ADP + H(+)</text>
        <dbReference type="Rhea" id="RHEA:17989"/>
        <dbReference type="Rhea" id="RHEA-COMP:9863"/>
        <dbReference type="Rhea" id="RHEA-COMP:11604"/>
        <dbReference type="ChEBI" id="CHEBI:15378"/>
        <dbReference type="ChEBI" id="CHEBI:29999"/>
        <dbReference type="ChEBI" id="CHEBI:30616"/>
        <dbReference type="ChEBI" id="CHEBI:83421"/>
        <dbReference type="ChEBI" id="CHEBI:456216"/>
        <dbReference type="EC" id="2.7.11.1"/>
    </reaction>
</comment>
<dbReference type="AlphaFoldDB" id="A0A1R1PRZ6"/>
<evidence type="ECO:0000313" key="12">
    <source>
        <dbReference type="Proteomes" id="UP000188320"/>
    </source>
</evidence>
<name>A0A1R1PRZ6_ZANCU</name>
<reference evidence="12" key="1">
    <citation type="submission" date="2017-01" db="EMBL/GenBank/DDBJ databases">
        <authorList>
            <person name="Wang Y."/>
            <person name="White M."/>
            <person name="Kvist S."/>
            <person name="Moncalvo J.-M."/>
        </authorList>
    </citation>
    <scope>NUCLEOTIDE SEQUENCE [LARGE SCALE GENOMIC DNA]</scope>
    <source>
        <strain evidence="12">COL-18-3</strain>
    </source>
</reference>
<dbReference type="PROSITE" id="PS00108">
    <property type="entry name" value="PROTEIN_KINASE_ST"/>
    <property type="match status" value="1"/>
</dbReference>
<gene>
    <name evidence="11" type="ORF">AX774_g2720</name>
</gene>
<dbReference type="InterPro" id="IPR008271">
    <property type="entry name" value="Ser/Thr_kinase_AS"/>
</dbReference>
<dbReference type="PANTHER" id="PTHR24343:SF558">
    <property type="entry name" value="PROTEIN KINASE DOMAIN-CONTAINING PROTEIN"/>
    <property type="match status" value="1"/>
</dbReference>
<dbReference type="InterPro" id="IPR011009">
    <property type="entry name" value="Kinase-like_dom_sf"/>
</dbReference>
<keyword evidence="2" id="KW-0723">Serine/threonine-protein kinase</keyword>
<keyword evidence="4 9" id="KW-0547">Nucleotide-binding</keyword>
<keyword evidence="6 9" id="KW-0067">ATP-binding</keyword>
<feature type="binding site" evidence="9">
    <location>
        <position position="287"/>
    </location>
    <ligand>
        <name>ATP</name>
        <dbReference type="ChEBI" id="CHEBI:30616"/>
    </ligand>
</feature>
<dbReference type="GO" id="GO:0005524">
    <property type="term" value="F:ATP binding"/>
    <property type="evidence" value="ECO:0007669"/>
    <property type="project" value="UniProtKB-UniRule"/>
</dbReference>
<evidence type="ECO:0000259" key="10">
    <source>
        <dbReference type="PROSITE" id="PS50011"/>
    </source>
</evidence>
<dbReference type="EMBL" id="LSSK01000316">
    <property type="protein sequence ID" value="OMH83755.1"/>
    <property type="molecule type" value="Genomic_DNA"/>
</dbReference>
<sequence>MNKINVGLQIDTVNTTFSTINSATTCSDMCTGDKYEDQMLLNGEGSRRLDNEFTITHTSEYSRAEESGDENSSIGLETPINECPNTYAGCNSKKQILSLEKLSIDEDSNLQLVENNSIVDSVDTDTIEPILCTQHVERRRPLGLSFVKGIRRDREGDHSQKRQHKRGIHGNISLDSFLFFYSKKGDGRNKHDPEDDKNCSERQLSSSYNDGYFSKRVADESDKNSVFTHGVVISRTNSTRTHDSGMPSLKEKYGVLKRSNIGKGATAVVRISQKNTGKGGRKLFAVKRYTKKSKSESERSYIKRLTSEFCISSMMRHKNVIQTLDLTRDKSGKWCQVMEYCSGGDLLDLIKNDHMNQTEKDCLFKQLLQGIAYLHSIGVAHRDIKPDNLLLDDKCVLKVADFGVSEVFSLPWQSSIQLSKGCVGSDPYIAPECFVPSNEFEASKADVWSCGIVYLVMTNNSFPWHVAKETDENFRKFAKRCQSGDGNSNTSACSMMSMFRNIDPDAVNTLSKLLSLNPEERPRIDKVLLDDWMVSIDVCKNGVGAKTGVHNHIPNKHSRSF</sequence>
<dbReference type="PROSITE" id="PS50011">
    <property type="entry name" value="PROTEIN_KINASE_DOM"/>
    <property type="match status" value="1"/>
</dbReference>
<accession>A0A1R1PRZ6</accession>
<evidence type="ECO:0000256" key="8">
    <source>
        <dbReference type="ARBA" id="ARBA00048679"/>
    </source>
</evidence>
<dbReference type="Pfam" id="PF00069">
    <property type="entry name" value="Pkinase"/>
    <property type="match status" value="1"/>
</dbReference>
<keyword evidence="3" id="KW-0808">Transferase</keyword>
<evidence type="ECO:0000256" key="9">
    <source>
        <dbReference type="PROSITE-ProRule" id="PRU10141"/>
    </source>
</evidence>
<dbReference type="CDD" id="cd13994">
    <property type="entry name" value="STKc_HAL4_like"/>
    <property type="match status" value="1"/>
</dbReference>
<evidence type="ECO:0000256" key="2">
    <source>
        <dbReference type="ARBA" id="ARBA00022527"/>
    </source>
</evidence>
<dbReference type="GO" id="GO:0005829">
    <property type="term" value="C:cytosol"/>
    <property type="evidence" value="ECO:0007669"/>
    <property type="project" value="TreeGrafter"/>
</dbReference>
<evidence type="ECO:0000313" key="11">
    <source>
        <dbReference type="EMBL" id="OMH83755.1"/>
    </source>
</evidence>
<evidence type="ECO:0000256" key="3">
    <source>
        <dbReference type="ARBA" id="ARBA00022679"/>
    </source>
</evidence>
<comment type="catalytic activity">
    <reaction evidence="7">
        <text>L-threonyl-[protein] + ATP = O-phospho-L-threonyl-[protein] + ADP + H(+)</text>
        <dbReference type="Rhea" id="RHEA:46608"/>
        <dbReference type="Rhea" id="RHEA-COMP:11060"/>
        <dbReference type="Rhea" id="RHEA-COMP:11605"/>
        <dbReference type="ChEBI" id="CHEBI:15378"/>
        <dbReference type="ChEBI" id="CHEBI:30013"/>
        <dbReference type="ChEBI" id="CHEBI:30616"/>
        <dbReference type="ChEBI" id="CHEBI:61977"/>
        <dbReference type="ChEBI" id="CHEBI:456216"/>
        <dbReference type="EC" id="2.7.11.1"/>
    </reaction>
</comment>
<evidence type="ECO:0000256" key="7">
    <source>
        <dbReference type="ARBA" id="ARBA00047899"/>
    </source>
</evidence>
<dbReference type="InterPro" id="IPR017441">
    <property type="entry name" value="Protein_kinase_ATP_BS"/>
</dbReference>
<dbReference type="GO" id="GO:0004674">
    <property type="term" value="F:protein serine/threonine kinase activity"/>
    <property type="evidence" value="ECO:0007669"/>
    <property type="project" value="UniProtKB-KW"/>
</dbReference>
<evidence type="ECO:0000256" key="1">
    <source>
        <dbReference type="ARBA" id="ARBA00012513"/>
    </source>
</evidence>
<dbReference type="EC" id="2.7.11.1" evidence="1"/>
<dbReference type="OrthoDB" id="6513151at2759"/>
<dbReference type="PROSITE" id="PS00107">
    <property type="entry name" value="PROTEIN_KINASE_ATP"/>
    <property type="match status" value="1"/>
</dbReference>
<comment type="caution">
    <text evidence="11">The sequence shown here is derived from an EMBL/GenBank/DDBJ whole genome shotgun (WGS) entry which is preliminary data.</text>
</comment>
<dbReference type="InterPro" id="IPR000719">
    <property type="entry name" value="Prot_kinase_dom"/>
</dbReference>
<evidence type="ECO:0000256" key="6">
    <source>
        <dbReference type="ARBA" id="ARBA00022840"/>
    </source>
</evidence>
<keyword evidence="5 11" id="KW-0418">Kinase</keyword>
<dbReference type="Gene3D" id="1.10.510.10">
    <property type="entry name" value="Transferase(Phosphotransferase) domain 1"/>
    <property type="match status" value="1"/>
</dbReference>
<evidence type="ECO:0000256" key="5">
    <source>
        <dbReference type="ARBA" id="ARBA00022777"/>
    </source>
</evidence>
<protein>
    <recommendedName>
        <fullName evidence="1">non-specific serine/threonine protein kinase</fullName>
        <ecNumber evidence="1">2.7.11.1</ecNumber>
    </recommendedName>
</protein>
<evidence type="ECO:0000256" key="4">
    <source>
        <dbReference type="ARBA" id="ARBA00022741"/>
    </source>
</evidence>
<dbReference type="Proteomes" id="UP000188320">
    <property type="component" value="Unassembled WGS sequence"/>
</dbReference>
<organism evidence="11 12">
    <name type="scientific">Zancudomyces culisetae</name>
    <name type="common">Gut fungus</name>
    <name type="synonym">Smittium culisetae</name>
    <dbReference type="NCBI Taxonomy" id="1213189"/>
    <lineage>
        <taxon>Eukaryota</taxon>
        <taxon>Fungi</taxon>
        <taxon>Fungi incertae sedis</taxon>
        <taxon>Zoopagomycota</taxon>
        <taxon>Kickxellomycotina</taxon>
        <taxon>Harpellomycetes</taxon>
        <taxon>Harpellales</taxon>
        <taxon>Legeriomycetaceae</taxon>
        <taxon>Zancudomyces</taxon>
    </lineage>
</organism>
<dbReference type="SMART" id="SM00220">
    <property type="entry name" value="S_TKc"/>
    <property type="match status" value="1"/>
</dbReference>
<dbReference type="SUPFAM" id="SSF56112">
    <property type="entry name" value="Protein kinase-like (PK-like)"/>
    <property type="match status" value="1"/>
</dbReference>
<feature type="domain" description="Protein kinase" evidence="10">
    <location>
        <begin position="255"/>
        <end position="533"/>
    </location>
</feature>
<keyword evidence="12" id="KW-1185">Reference proteome</keyword>
<proteinExistence type="predicted"/>